<evidence type="ECO:0000313" key="7">
    <source>
        <dbReference type="EMBL" id="KAG8175753.1"/>
    </source>
</evidence>
<dbReference type="FunFam" id="3.30.160.60:FF:000100">
    <property type="entry name" value="Zinc finger 45-like"/>
    <property type="match status" value="1"/>
</dbReference>
<dbReference type="GO" id="GO:0008270">
    <property type="term" value="F:zinc ion binding"/>
    <property type="evidence" value="ECO:0007669"/>
    <property type="project" value="UniProtKB-KW"/>
</dbReference>
<evidence type="ECO:0000259" key="6">
    <source>
        <dbReference type="PROSITE" id="PS50157"/>
    </source>
</evidence>
<dbReference type="PANTHER" id="PTHR23235">
    <property type="entry name" value="KRUEPPEL-LIKE TRANSCRIPTION FACTOR"/>
    <property type="match status" value="1"/>
</dbReference>
<evidence type="ECO:0000256" key="1">
    <source>
        <dbReference type="ARBA" id="ARBA00022723"/>
    </source>
</evidence>
<evidence type="ECO:0000256" key="2">
    <source>
        <dbReference type="ARBA" id="ARBA00022737"/>
    </source>
</evidence>
<comment type="caution">
    <text evidence="7">The sequence shown here is derived from an EMBL/GenBank/DDBJ whole genome shotgun (WGS) entry which is preliminary data.</text>
</comment>
<protein>
    <recommendedName>
        <fullName evidence="6">C2H2-type domain-containing protein</fullName>
    </recommendedName>
</protein>
<keyword evidence="8" id="KW-1185">Reference proteome</keyword>
<dbReference type="AlphaFoldDB" id="A0AAV6TVQ5"/>
<dbReference type="EMBL" id="JAFNEN010000950">
    <property type="protein sequence ID" value="KAG8175753.1"/>
    <property type="molecule type" value="Genomic_DNA"/>
</dbReference>
<dbReference type="Proteomes" id="UP000827092">
    <property type="component" value="Unassembled WGS sequence"/>
</dbReference>
<evidence type="ECO:0000313" key="8">
    <source>
        <dbReference type="Proteomes" id="UP000827092"/>
    </source>
</evidence>
<dbReference type="InterPro" id="IPR036236">
    <property type="entry name" value="Znf_C2H2_sf"/>
</dbReference>
<dbReference type="PROSITE" id="PS00028">
    <property type="entry name" value="ZINC_FINGER_C2H2_1"/>
    <property type="match status" value="3"/>
</dbReference>
<organism evidence="7 8">
    <name type="scientific">Oedothorax gibbosus</name>
    <dbReference type="NCBI Taxonomy" id="931172"/>
    <lineage>
        <taxon>Eukaryota</taxon>
        <taxon>Metazoa</taxon>
        <taxon>Ecdysozoa</taxon>
        <taxon>Arthropoda</taxon>
        <taxon>Chelicerata</taxon>
        <taxon>Arachnida</taxon>
        <taxon>Araneae</taxon>
        <taxon>Araneomorphae</taxon>
        <taxon>Entelegynae</taxon>
        <taxon>Araneoidea</taxon>
        <taxon>Linyphiidae</taxon>
        <taxon>Erigoninae</taxon>
        <taxon>Oedothorax</taxon>
    </lineage>
</organism>
<reference evidence="7 8" key="1">
    <citation type="journal article" date="2022" name="Nat. Ecol. Evol.">
        <title>A masculinizing supergene underlies an exaggerated male reproductive morph in a spider.</title>
        <authorList>
            <person name="Hendrickx F."/>
            <person name="De Corte Z."/>
            <person name="Sonet G."/>
            <person name="Van Belleghem S.M."/>
            <person name="Kostlbacher S."/>
            <person name="Vangestel C."/>
        </authorList>
    </citation>
    <scope>NUCLEOTIDE SEQUENCE [LARGE SCALE GENOMIC DNA]</scope>
    <source>
        <strain evidence="7">W744_W776</strain>
    </source>
</reference>
<keyword evidence="2" id="KW-0677">Repeat</keyword>
<dbReference type="GO" id="GO:0000981">
    <property type="term" value="F:DNA-binding transcription factor activity, RNA polymerase II-specific"/>
    <property type="evidence" value="ECO:0007669"/>
    <property type="project" value="TreeGrafter"/>
</dbReference>
<feature type="domain" description="C2H2-type" evidence="6">
    <location>
        <begin position="132"/>
        <end position="155"/>
    </location>
</feature>
<evidence type="ECO:0000256" key="3">
    <source>
        <dbReference type="ARBA" id="ARBA00022771"/>
    </source>
</evidence>
<name>A0AAV6TVQ5_9ARAC</name>
<keyword evidence="3 5" id="KW-0863">Zinc-finger</keyword>
<dbReference type="PROSITE" id="PS50157">
    <property type="entry name" value="ZINC_FINGER_C2H2_2"/>
    <property type="match status" value="3"/>
</dbReference>
<keyword evidence="4" id="KW-0862">Zinc</keyword>
<gene>
    <name evidence="7" type="ORF">JTE90_029238</name>
</gene>
<dbReference type="SUPFAM" id="SSF57667">
    <property type="entry name" value="beta-beta-alpha zinc fingers"/>
    <property type="match status" value="2"/>
</dbReference>
<dbReference type="Gene3D" id="3.30.160.60">
    <property type="entry name" value="Classic Zinc Finger"/>
    <property type="match status" value="3"/>
</dbReference>
<evidence type="ECO:0000256" key="4">
    <source>
        <dbReference type="ARBA" id="ARBA00022833"/>
    </source>
</evidence>
<dbReference type="InterPro" id="IPR013087">
    <property type="entry name" value="Znf_C2H2_type"/>
</dbReference>
<proteinExistence type="predicted"/>
<dbReference type="Pfam" id="PF00096">
    <property type="entry name" value="zf-C2H2"/>
    <property type="match status" value="3"/>
</dbReference>
<dbReference type="GO" id="GO:0000978">
    <property type="term" value="F:RNA polymerase II cis-regulatory region sequence-specific DNA binding"/>
    <property type="evidence" value="ECO:0007669"/>
    <property type="project" value="TreeGrafter"/>
</dbReference>
<keyword evidence="1" id="KW-0479">Metal-binding</keyword>
<evidence type="ECO:0000256" key="5">
    <source>
        <dbReference type="PROSITE-ProRule" id="PRU00042"/>
    </source>
</evidence>
<sequence length="283" mass="31430">MEEFNKFVGANSPANNLVGASSTASTSICSHQTRGNAPAIVYSPIFVPHPPATSSINSRANASTIIYSPIFGPHPPPTPSNLNHCTHPADHNEDLVSVDCTYIRPLFQTLPSTSAPAPPKALSPPATPTFAHVCTNCRKTFTRKDELTRHMKTHAKGSIGLDCKVCDKVFTREDNLARHMKKHESEEHVCPECPKTFIRKDILTRHLATHNKPVSFHPRVYLRRCADPALPGQGWVRVRELRSPQCFLVLQIVSEELLLALLRRSAQEYATTHAHITMVELNR</sequence>
<accession>A0AAV6TVQ5</accession>
<dbReference type="PANTHER" id="PTHR23235:SF60">
    <property type="entry name" value="STRIPE, ISOFORM D"/>
    <property type="match status" value="1"/>
</dbReference>
<feature type="domain" description="C2H2-type" evidence="6">
    <location>
        <begin position="161"/>
        <end position="188"/>
    </location>
</feature>
<dbReference type="SMART" id="SM00355">
    <property type="entry name" value="ZnF_C2H2"/>
    <property type="match status" value="3"/>
</dbReference>
<feature type="domain" description="C2H2-type" evidence="6">
    <location>
        <begin position="188"/>
        <end position="215"/>
    </location>
</feature>